<dbReference type="InParanoid" id="A0A0C3EHE4"/>
<evidence type="ECO:0000313" key="1">
    <source>
        <dbReference type="EMBL" id="KIM72075.1"/>
    </source>
</evidence>
<organism evidence="1 2">
    <name type="scientific">Piloderma croceum (strain F 1598)</name>
    <dbReference type="NCBI Taxonomy" id="765440"/>
    <lineage>
        <taxon>Eukaryota</taxon>
        <taxon>Fungi</taxon>
        <taxon>Dikarya</taxon>
        <taxon>Basidiomycota</taxon>
        <taxon>Agaricomycotina</taxon>
        <taxon>Agaricomycetes</taxon>
        <taxon>Agaricomycetidae</taxon>
        <taxon>Atheliales</taxon>
        <taxon>Atheliaceae</taxon>
        <taxon>Piloderma</taxon>
    </lineage>
</organism>
<gene>
    <name evidence="1" type="ORF">PILCRDRAFT_16467</name>
</gene>
<dbReference type="AlphaFoldDB" id="A0A0C3EHE4"/>
<proteinExistence type="predicted"/>
<keyword evidence="2" id="KW-1185">Reference proteome</keyword>
<reference evidence="1 2" key="1">
    <citation type="submission" date="2014-04" db="EMBL/GenBank/DDBJ databases">
        <authorList>
            <consortium name="DOE Joint Genome Institute"/>
            <person name="Kuo A."/>
            <person name="Tarkka M."/>
            <person name="Buscot F."/>
            <person name="Kohler A."/>
            <person name="Nagy L.G."/>
            <person name="Floudas D."/>
            <person name="Copeland A."/>
            <person name="Barry K.W."/>
            <person name="Cichocki N."/>
            <person name="Veneault-Fourrey C."/>
            <person name="LaButti K."/>
            <person name="Lindquist E.A."/>
            <person name="Lipzen A."/>
            <person name="Lundell T."/>
            <person name="Morin E."/>
            <person name="Murat C."/>
            <person name="Sun H."/>
            <person name="Tunlid A."/>
            <person name="Henrissat B."/>
            <person name="Grigoriev I.V."/>
            <person name="Hibbett D.S."/>
            <person name="Martin F."/>
            <person name="Nordberg H.P."/>
            <person name="Cantor M.N."/>
            <person name="Hua S.X."/>
        </authorList>
    </citation>
    <scope>NUCLEOTIDE SEQUENCE [LARGE SCALE GENOMIC DNA]</scope>
    <source>
        <strain evidence="1 2">F 1598</strain>
    </source>
</reference>
<evidence type="ECO:0000313" key="2">
    <source>
        <dbReference type="Proteomes" id="UP000054166"/>
    </source>
</evidence>
<sequence length="99" mass="11149">MSMHAPHLQTNLVPIKGFVREVLLVHMLQHPPDGSVLSRGDSCQGPEFFEREKMRDRVQGEPDLSGNIVQGDLEAEEWRELSLDSVMANFIHMDAAILP</sequence>
<protein>
    <submittedName>
        <fullName evidence="1">Uncharacterized protein</fullName>
    </submittedName>
</protein>
<accession>A0A0C3EHE4</accession>
<dbReference type="HOGENOM" id="CLU_2321230_0_0_1"/>
<name>A0A0C3EHE4_PILCF</name>
<dbReference type="Proteomes" id="UP000054166">
    <property type="component" value="Unassembled WGS sequence"/>
</dbReference>
<dbReference type="EMBL" id="KN833166">
    <property type="protein sequence ID" value="KIM72075.1"/>
    <property type="molecule type" value="Genomic_DNA"/>
</dbReference>
<dbReference type="OrthoDB" id="10520205at2759"/>
<reference evidence="2" key="2">
    <citation type="submission" date="2015-01" db="EMBL/GenBank/DDBJ databases">
        <title>Evolutionary Origins and Diversification of the Mycorrhizal Mutualists.</title>
        <authorList>
            <consortium name="DOE Joint Genome Institute"/>
            <consortium name="Mycorrhizal Genomics Consortium"/>
            <person name="Kohler A."/>
            <person name="Kuo A."/>
            <person name="Nagy L.G."/>
            <person name="Floudas D."/>
            <person name="Copeland A."/>
            <person name="Barry K.W."/>
            <person name="Cichocki N."/>
            <person name="Veneault-Fourrey C."/>
            <person name="LaButti K."/>
            <person name="Lindquist E.A."/>
            <person name="Lipzen A."/>
            <person name="Lundell T."/>
            <person name="Morin E."/>
            <person name="Murat C."/>
            <person name="Riley R."/>
            <person name="Ohm R."/>
            <person name="Sun H."/>
            <person name="Tunlid A."/>
            <person name="Henrissat B."/>
            <person name="Grigoriev I.V."/>
            <person name="Hibbett D.S."/>
            <person name="Martin F."/>
        </authorList>
    </citation>
    <scope>NUCLEOTIDE SEQUENCE [LARGE SCALE GENOMIC DNA]</scope>
    <source>
        <strain evidence="2">F 1598</strain>
    </source>
</reference>